<name>A0AA39I886_9BILA</name>
<dbReference type="AlphaFoldDB" id="A0AA39I886"/>
<dbReference type="Proteomes" id="UP001175271">
    <property type="component" value="Unassembled WGS sequence"/>
</dbReference>
<accession>A0AA39I886</accession>
<reference evidence="1" key="1">
    <citation type="submission" date="2023-06" db="EMBL/GenBank/DDBJ databases">
        <title>Genomic analysis of the entomopathogenic nematode Steinernema hermaphroditum.</title>
        <authorList>
            <person name="Schwarz E.M."/>
            <person name="Heppert J.K."/>
            <person name="Baniya A."/>
            <person name="Schwartz H.T."/>
            <person name="Tan C.-H."/>
            <person name="Antoshechkin I."/>
            <person name="Sternberg P.W."/>
            <person name="Goodrich-Blair H."/>
            <person name="Dillman A.R."/>
        </authorList>
    </citation>
    <scope>NUCLEOTIDE SEQUENCE</scope>
    <source>
        <strain evidence="1">PS9179</strain>
        <tissue evidence="1">Whole animal</tissue>
    </source>
</reference>
<keyword evidence="2" id="KW-1185">Reference proteome</keyword>
<evidence type="ECO:0000313" key="2">
    <source>
        <dbReference type="Proteomes" id="UP001175271"/>
    </source>
</evidence>
<gene>
    <name evidence="1" type="ORF">QR680_014251</name>
</gene>
<comment type="caution">
    <text evidence="1">The sequence shown here is derived from an EMBL/GenBank/DDBJ whole genome shotgun (WGS) entry which is preliminary data.</text>
</comment>
<organism evidence="1 2">
    <name type="scientific">Steinernema hermaphroditum</name>
    <dbReference type="NCBI Taxonomy" id="289476"/>
    <lineage>
        <taxon>Eukaryota</taxon>
        <taxon>Metazoa</taxon>
        <taxon>Ecdysozoa</taxon>
        <taxon>Nematoda</taxon>
        <taxon>Chromadorea</taxon>
        <taxon>Rhabditida</taxon>
        <taxon>Tylenchina</taxon>
        <taxon>Panagrolaimomorpha</taxon>
        <taxon>Strongyloidoidea</taxon>
        <taxon>Steinernematidae</taxon>
        <taxon>Steinernema</taxon>
    </lineage>
</organism>
<dbReference type="EMBL" id="JAUCMV010000002">
    <property type="protein sequence ID" value="KAK0419650.1"/>
    <property type="molecule type" value="Genomic_DNA"/>
</dbReference>
<protein>
    <submittedName>
        <fullName evidence="1">Uncharacterized protein</fullName>
    </submittedName>
</protein>
<proteinExistence type="predicted"/>
<sequence length="110" mass="13227">MYDRYAGRLLRTVLHAFKGFGFFWHSFLIRNFKLSDSPFNLARLRLRPRFTVLHGLKGFGFTSFVYHRHISSLYTDTSLKCKSLRKPEGDHRSFYNFLWRIFNANYQLLP</sequence>
<evidence type="ECO:0000313" key="1">
    <source>
        <dbReference type="EMBL" id="KAK0419650.1"/>
    </source>
</evidence>